<accession>A0ABD5PIG2</accession>
<dbReference type="Proteomes" id="UP001595921">
    <property type="component" value="Unassembled WGS sequence"/>
</dbReference>
<keyword evidence="6" id="KW-1185">Reference proteome</keyword>
<dbReference type="PANTHER" id="PTHR43792:SF8">
    <property type="entry name" value="[RIBOSOMAL PROTEIN US5]-ALANINE N-ACETYLTRANSFERASE"/>
    <property type="match status" value="1"/>
</dbReference>
<reference evidence="5 6" key="1">
    <citation type="journal article" date="2019" name="Int. J. Syst. Evol. Microbiol.">
        <title>The Global Catalogue of Microorganisms (GCM) 10K type strain sequencing project: providing services to taxonomists for standard genome sequencing and annotation.</title>
        <authorList>
            <consortium name="The Broad Institute Genomics Platform"/>
            <consortium name="The Broad Institute Genome Sequencing Center for Infectious Disease"/>
            <person name="Wu L."/>
            <person name="Ma J."/>
        </authorList>
    </citation>
    <scope>NUCLEOTIDE SEQUENCE [LARGE SCALE GENOMIC DNA]</scope>
    <source>
        <strain evidence="5 6">CGMCC 1.12553</strain>
    </source>
</reference>
<evidence type="ECO:0000259" key="4">
    <source>
        <dbReference type="PROSITE" id="PS51186"/>
    </source>
</evidence>
<evidence type="ECO:0000256" key="2">
    <source>
        <dbReference type="ARBA" id="ARBA00023315"/>
    </source>
</evidence>
<keyword evidence="2 5" id="KW-0012">Acyltransferase</keyword>
<dbReference type="InterPro" id="IPR016181">
    <property type="entry name" value="Acyl_CoA_acyltransferase"/>
</dbReference>
<comment type="similarity">
    <text evidence="3">Belongs to the acetyltransferase family. RimJ subfamily.</text>
</comment>
<dbReference type="SUPFAM" id="SSF55729">
    <property type="entry name" value="Acyl-CoA N-acyltransferases (Nat)"/>
    <property type="match status" value="1"/>
</dbReference>
<sequence>MPGPVFSAGDRVSLHTVEEEDLDAFARARSDPDVRVPLGVDSPGNRDTLKEFFEETVSSDDGYWFVVAAAEETVGAVTFPSVDPSSGRGDLSCWILPEHQGEGYGSEAVSLLLAYGFDELRLHRVRADCFATSDASRRLLESLGFTREGRFRDATFQDGVYEDVLRYGLLVDEWRAN</sequence>
<dbReference type="Gene3D" id="3.40.630.30">
    <property type="match status" value="1"/>
</dbReference>
<dbReference type="EMBL" id="JBHSDS010000017">
    <property type="protein sequence ID" value="MFC4360528.1"/>
    <property type="molecule type" value="Genomic_DNA"/>
</dbReference>
<dbReference type="CDD" id="cd04301">
    <property type="entry name" value="NAT_SF"/>
    <property type="match status" value="1"/>
</dbReference>
<dbReference type="PROSITE" id="PS51186">
    <property type="entry name" value="GNAT"/>
    <property type="match status" value="1"/>
</dbReference>
<dbReference type="InterPro" id="IPR051531">
    <property type="entry name" value="N-acetyltransferase"/>
</dbReference>
<dbReference type="EC" id="2.3.-.-" evidence="5"/>
<name>A0ABD5PIG2_9EURY</name>
<gene>
    <name evidence="5" type="ORF">ACFO0N_21485</name>
</gene>
<dbReference type="RefSeq" id="WP_267620786.1">
    <property type="nucleotide sequence ID" value="NZ_JAODIW010000005.1"/>
</dbReference>
<evidence type="ECO:0000256" key="1">
    <source>
        <dbReference type="ARBA" id="ARBA00022679"/>
    </source>
</evidence>
<feature type="domain" description="N-acetyltransferase" evidence="4">
    <location>
        <begin position="12"/>
        <end position="167"/>
    </location>
</feature>
<organism evidence="5 6">
    <name type="scientific">Halobium salinum</name>
    <dbReference type="NCBI Taxonomy" id="1364940"/>
    <lineage>
        <taxon>Archaea</taxon>
        <taxon>Methanobacteriati</taxon>
        <taxon>Methanobacteriota</taxon>
        <taxon>Stenosarchaea group</taxon>
        <taxon>Halobacteria</taxon>
        <taxon>Halobacteriales</taxon>
        <taxon>Haloferacaceae</taxon>
        <taxon>Halobium</taxon>
    </lineage>
</organism>
<keyword evidence="1 5" id="KW-0808">Transferase</keyword>
<protein>
    <submittedName>
        <fullName evidence="5">GNAT family N-acetyltransferase</fullName>
        <ecNumber evidence="5">2.3.-.-</ecNumber>
    </submittedName>
</protein>
<comment type="caution">
    <text evidence="5">The sequence shown here is derived from an EMBL/GenBank/DDBJ whole genome shotgun (WGS) entry which is preliminary data.</text>
</comment>
<dbReference type="Pfam" id="PF13302">
    <property type="entry name" value="Acetyltransf_3"/>
    <property type="match status" value="1"/>
</dbReference>
<evidence type="ECO:0000313" key="5">
    <source>
        <dbReference type="EMBL" id="MFC4360528.1"/>
    </source>
</evidence>
<evidence type="ECO:0000256" key="3">
    <source>
        <dbReference type="ARBA" id="ARBA00038502"/>
    </source>
</evidence>
<dbReference type="AlphaFoldDB" id="A0ABD5PIG2"/>
<dbReference type="GO" id="GO:0016746">
    <property type="term" value="F:acyltransferase activity"/>
    <property type="evidence" value="ECO:0007669"/>
    <property type="project" value="UniProtKB-KW"/>
</dbReference>
<evidence type="ECO:0000313" key="6">
    <source>
        <dbReference type="Proteomes" id="UP001595921"/>
    </source>
</evidence>
<dbReference type="PANTHER" id="PTHR43792">
    <property type="entry name" value="GNAT FAMILY, PUTATIVE (AFU_ORTHOLOGUE AFUA_3G00765)-RELATED-RELATED"/>
    <property type="match status" value="1"/>
</dbReference>
<dbReference type="InterPro" id="IPR000182">
    <property type="entry name" value="GNAT_dom"/>
</dbReference>
<proteinExistence type="inferred from homology"/>